<proteinExistence type="predicted"/>
<feature type="domain" description="DUF559" evidence="1">
    <location>
        <begin position="224"/>
        <end position="275"/>
    </location>
</feature>
<dbReference type="Gene3D" id="3.40.960.10">
    <property type="entry name" value="VSR Endonuclease"/>
    <property type="match status" value="1"/>
</dbReference>
<keyword evidence="3" id="KW-1185">Reference proteome</keyword>
<evidence type="ECO:0000259" key="1">
    <source>
        <dbReference type="Pfam" id="PF04480"/>
    </source>
</evidence>
<organism evidence="2 3">
    <name type="scientific">Nocardioides bizhenqiangii</name>
    <dbReference type="NCBI Taxonomy" id="3095076"/>
    <lineage>
        <taxon>Bacteria</taxon>
        <taxon>Bacillati</taxon>
        <taxon>Actinomycetota</taxon>
        <taxon>Actinomycetes</taxon>
        <taxon>Propionibacteriales</taxon>
        <taxon>Nocardioidaceae</taxon>
        <taxon>Nocardioides</taxon>
    </lineage>
</organism>
<name>A0ABZ0ZM12_9ACTN</name>
<evidence type="ECO:0000313" key="2">
    <source>
        <dbReference type="EMBL" id="WQQ25233.1"/>
    </source>
</evidence>
<dbReference type="InterPro" id="IPR011335">
    <property type="entry name" value="Restrct_endonuc-II-like"/>
</dbReference>
<dbReference type="Proteomes" id="UP001327225">
    <property type="component" value="Chromosome"/>
</dbReference>
<accession>A0ABZ0ZM12</accession>
<dbReference type="EMBL" id="CP141059">
    <property type="protein sequence ID" value="WQQ25233.1"/>
    <property type="molecule type" value="Genomic_DNA"/>
</dbReference>
<gene>
    <name evidence="2" type="ORF">SHK19_14820</name>
</gene>
<protein>
    <submittedName>
        <fullName evidence="2">DUF559 domain-containing protein</fullName>
    </submittedName>
</protein>
<reference evidence="3" key="1">
    <citation type="submission" date="2023-12" db="EMBL/GenBank/DDBJ databases">
        <title>Novel species in genus Nocardioides.</title>
        <authorList>
            <person name="Zhou H."/>
        </authorList>
    </citation>
    <scope>NUCLEOTIDE SEQUENCE [LARGE SCALE GENOMIC DNA]</scope>
    <source>
        <strain evidence="3">HM61</strain>
    </source>
</reference>
<dbReference type="InterPro" id="IPR007569">
    <property type="entry name" value="DUF559"/>
</dbReference>
<dbReference type="RefSeq" id="WP_322936685.1">
    <property type="nucleotide sequence ID" value="NZ_CP141059.1"/>
</dbReference>
<evidence type="ECO:0000313" key="3">
    <source>
        <dbReference type="Proteomes" id="UP001327225"/>
    </source>
</evidence>
<sequence length="313" mass="35055">MHATPPPHPFIRTDLPGLGITPRQLRNWVRTGLVRPVFYGGYVPDGVTDTIDMRAALVARLLPDGHIVSGRTAAWLYGVDTYVWAEGSGVPLIDVCVVTGSEPSDRVGVVGHTRALAPRDVTRLSGILVTTPLRTVMDLGCMLRMREAIAAMDALARLLGVTVAAMTDELPRYRRRRGVRQLRVLVPLVDPRSESARESWTRLEIHLAGLAPPTPQHWVVIDGIPTYRLDFAYPERRIAVEYDGYDAHERTEAMREHDRLRRRWLRANGWTVIVIRRGDFSGAALDRWLDQLRAALAPSYTPVRKLERGAARG</sequence>
<dbReference type="SUPFAM" id="SSF52980">
    <property type="entry name" value="Restriction endonuclease-like"/>
    <property type="match status" value="1"/>
</dbReference>
<dbReference type="Pfam" id="PF04480">
    <property type="entry name" value="DUF559"/>
    <property type="match status" value="1"/>
</dbReference>